<proteinExistence type="predicted"/>
<dbReference type="Proteomes" id="UP000250197">
    <property type="component" value="Chromosome"/>
</dbReference>
<reference evidence="3 4" key="1">
    <citation type="submission" date="2017-05" db="EMBL/GenBank/DDBJ databases">
        <title>Complete genome sequence of Corynebacterium striatum KC-Na-1 isolated from Neophocaena asiaeorientalis in Korea.</title>
        <authorList>
            <person name="Kim J.H."/>
            <person name="Lee K."/>
        </authorList>
    </citation>
    <scope>NUCLEOTIDE SEQUENCE [LARGE SCALE GENOMIC DNA]</scope>
    <source>
        <strain evidence="3 4">KC-Na-01</strain>
    </source>
</reference>
<evidence type="ECO:0000256" key="1">
    <source>
        <dbReference type="SAM" id="MobiDB-lite"/>
    </source>
</evidence>
<feature type="region of interest" description="Disordered" evidence="1">
    <location>
        <begin position="208"/>
        <end position="261"/>
    </location>
</feature>
<dbReference type="PROSITE" id="PS51257">
    <property type="entry name" value="PROKAR_LIPOPROTEIN"/>
    <property type="match status" value="1"/>
</dbReference>
<sequence>MQTRAFLAMLATAGLALGTASSCARFDPSADAKVGSAQTVTIAVNPQSTRQLVLAELYKQTLESEGRAANIASSDVFSEEPSLNEKLPLFQSSDGTSNLYIGCTGQLLNAFNPDEARKLSQRFVADEKEPSGEDFLATTHIALMNALPPELAVVEPASAHGCEGSDVELPENYVALYYKGLFNREERLAVSSLTKYLTEEEIKELVEKSEKSGSIEETVGQWMAESNAGTVMDTGGDSNSSGGSDLTSDDDKTDKSSKPKS</sequence>
<evidence type="ECO:0008006" key="5">
    <source>
        <dbReference type="Google" id="ProtNLM"/>
    </source>
</evidence>
<feature type="chain" id="PRO_5038632870" description="Secreted protein" evidence="2">
    <location>
        <begin position="25"/>
        <end position="261"/>
    </location>
</feature>
<dbReference type="AlphaFoldDB" id="A0A2Z2J4V3"/>
<accession>A0A2Z2J4V3</accession>
<dbReference type="EMBL" id="CP021252">
    <property type="protein sequence ID" value="ART21547.1"/>
    <property type="molecule type" value="Genomic_DNA"/>
</dbReference>
<keyword evidence="2" id="KW-0732">Signal</keyword>
<name>A0A2Z2J4V3_CORST</name>
<evidence type="ECO:0000256" key="2">
    <source>
        <dbReference type="SAM" id="SignalP"/>
    </source>
</evidence>
<evidence type="ECO:0000313" key="4">
    <source>
        <dbReference type="Proteomes" id="UP000250197"/>
    </source>
</evidence>
<gene>
    <name evidence="3" type="ORF">CBE89_08555</name>
</gene>
<dbReference type="RefSeq" id="WP_086891622.1">
    <property type="nucleotide sequence ID" value="NZ_CP021252.1"/>
</dbReference>
<organism evidence="3 4">
    <name type="scientific">Corynebacterium striatum</name>
    <dbReference type="NCBI Taxonomy" id="43770"/>
    <lineage>
        <taxon>Bacteria</taxon>
        <taxon>Bacillati</taxon>
        <taxon>Actinomycetota</taxon>
        <taxon>Actinomycetes</taxon>
        <taxon>Mycobacteriales</taxon>
        <taxon>Corynebacteriaceae</taxon>
        <taxon>Corynebacterium</taxon>
    </lineage>
</organism>
<feature type="signal peptide" evidence="2">
    <location>
        <begin position="1"/>
        <end position="24"/>
    </location>
</feature>
<protein>
    <recommendedName>
        <fullName evidence="5">Secreted protein</fullName>
    </recommendedName>
</protein>
<feature type="compositionally biased region" description="Low complexity" evidence="1">
    <location>
        <begin position="233"/>
        <end position="246"/>
    </location>
</feature>
<feature type="compositionally biased region" description="Basic and acidic residues" evidence="1">
    <location>
        <begin position="249"/>
        <end position="261"/>
    </location>
</feature>
<dbReference type="KEGG" id="cstr:CBE89_08555"/>
<evidence type="ECO:0000313" key="3">
    <source>
        <dbReference type="EMBL" id="ART21547.1"/>
    </source>
</evidence>